<proteinExistence type="predicted"/>
<comment type="caution">
    <text evidence="1">The sequence shown here is derived from an EMBL/GenBank/DDBJ whole genome shotgun (WGS) entry which is preliminary data.</text>
</comment>
<organism evidence="1 2">
    <name type="scientific">Microbacterium insulae</name>
    <dbReference type="NCBI Taxonomy" id="483014"/>
    <lineage>
        <taxon>Bacteria</taxon>
        <taxon>Bacillati</taxon>
        <taxon>Actinomycetota</taxon>
        <taxon>Actinomycetes</taxon>
        <taxon>Micrococcales</taxon>
        <taxon>Microbacteriaceae</taxon>
        <taxon>Microbacterium</taxon>
    </lineage>
</organism>
<evidence type="ECO:0000313" key="2">
    <source>
        <dbReference type="Proteomes" id="UP001597055"/>
    </source>
</evidence>
<gene>
    <name evidence="1" type="ORF">ACFQ0P_02445</name>
</gene>
<dbReference type="InterPro" id="IPR018644">
    <property type="entry name" value="DUF2071"/>
</dbReference>
<keyword evidence="2" id="KW-1185">Reference proteome</keyword>
<accession>A0ABW3AEN9</accession>
<sequence>MTADLTRITLPLEGVIERRLLISYRLDPTIARALLPTGLRPQLVDGSAVAGICMIRLGHVRPGWMPRRIGWRFENAAHRIAVEWDEADGPHAGVFIPERHSASWIPVVVGGRLFPGVHHHARFQARDTPEQIHVRLTTRNTTVAADVRVTEDWSSSLFPTLDDASEFFRHGDVGWSPTRSGHTLEGLQLRAFDWRVTAGMPLRIESSYFDALPGGSAALDNVLIMRDIPIQWTKPDSVLSTRSRTITGVPALPDGRAR</sequence>
<evidence type="ECO:0000313" key="1">
    <source>
        <dbReference type="EMBL" id="MFD0789245.1"/>
    </source>
</evidence>
<dbReference type="EMBL" id="JBHTII010000001">
    <property type="protein sequence ID" value="MFD0789245.1"/>
    <property type="molecule type" value="Genomic_DNA"/>
</dbReference>
<protein>
    <submittedName>
        <fullName evidence="1">DUF2071 domain-containing protein</fullName>
    </submittedName>
</protein>
<reference evidence="2" key="1">
    <citation type="journal article" date="2019" name="Int. J. Syst. Evol. Microbiol.">
        <title>The Global Catalogue of Microorganisms (GCM) 10K type strain sequencing project: providing services to taxonomists for standard genome sequencing and annotation.</title>
        <authorList>
            <consortium name="The Broad Institute Genomics Platform"/>
            <consortium name="The Broad Institute Genome Sequencing Center for Infectious Disease"/>
            <person name="Wu L."/>
            <person name="Ma J."/>
        </authorList>
    </citation>
    <scope>NUCLEOTIDE SEQUENCE [LARGE SCALE GENOMIC DNA]</scope>
    <source>
        <strain evidence="2">CCUG 54523</strain>
    </source>
</reference>
<dbReference type="RefSeq" id="WP_204980134.1">
    <property type="nucleotide sequence ID" value="NZ_JBHTII010000001.1"/>
</dbReference>
<dbReference type="SUPFAM" id="SSF160104">
    <property type="entry name" value="Acetoacetate decarboxylase-like"/>
    <property type="match status" value="1"/>
</dbReference>
<dbReference type="InterPro" id="IPR023375">
    <property type="entry name" value="ADC_dom_sf"/>
</dbReference>
<dbReference type="Pfam" id="PF09844">
    <property type="entry name" value="DUF2071"/>
    <property type="match status" value="1"/>
</dbReference>
<dbReference type="Proteomes" id="UP001597055">
    <property type="component" value="Unassembled WGS sequence"/>
</dbReference>
<name>A0ABW3AEN9_9MICO</name>